<dbReference type="CDD" id="cd08249">
    <property type="entry name" value="enoyl_reductase_like"/>
    <property type="match status" value="1"/>
</dbReference>
<organism evidence="4 5">
    <name type="scientific">Aspergillus pseudoustus</name>
    <dbReference type="NCBI Taxonomy" id="1810923"/>
    <lineage>
        <taxon>Eukaryota</taxon>
        <taxon>Fungi</taxon>
        <taxon>Dikarya</taxon>
        <taxon>Ascomycota</taxon>
        <taxon>Pezizomycotina</taxon>
        <taxon>Eurotiomycetes</taxon>
        <taxon>Eurotiomycetidae</taxon>
        <taxon>Eurotiales</taxon>
        <taxon>Aspergillaceae</taxon>
        <taxon>Aspergillus</taxon>
        <taxon>Aspergillus subgen. Nidulantes</taxon>
    </lineage>
</organism>
<proteinExistence type="inferred from homology"/>
<evidence type="ECO:0000313" key="5">
    <source>
        <dbReference type="Proteomes" id="UP001610446"/>
    </source>
</evidence>
<comment type="caution">
    <text evidence="4">The sequence shown here is derived from an EMBL/GenBank/DDBJ whole genome shotgun (WGS) entry which is preliminary data.</text>
</comment>
<dbReference type="InterPro" id="IPR036291">
    <property type="entry name" value="NAD(P)-bd_dom_sf"/>
</dbReference>
<accession>A0ABR4ING7</accession>
<dbReference type="PANTHER" id="PTHR45348">
    <property type="entry name" value="HYPOTHETICAL OXIDOREDUCTASE (EUROFUNG)"/>
    <property type="match status" value="1"/>
</dbReference>
<dbReference type="SMART" id="SM00829">
    <property type="entry name" value="PKS_ER"/>
    <property type="match status" value="1"/>
</dbReference>
<dbReference type="PANTHER" id="PTHR45348:SF2">
    <property type="entry name" value="ZINC-TYPE ALCOHOL DEHYDROGENASE-LIKE PROTEIN C2E1P3.01"/>
    <property type="match status" value="1"/>
</dbReference>
<dbReference type="Gene3D" id="3.90.180.10">
    <property type="entry name" value="Medium-chain alcohol dehydrogenases, catalytic domain"/>
    <property type="match status" value="1"/>
</dbReference>
<keyword evidence="2" id="KW-0560">Oxidoreductase</keyword>
<evidence type="ECO:0000259" key="3">
    <source>
        <dbReference type="SMART" id="SM00829"/>
    </source>
</evidence>
<dbReference type="InterPro" id="IPR020843">
    <property type="entry name" value="ER"/>
</dbReference>
<dbReference type="Proteomes" id="UP001610446">
    <property type="component" value="Unassembled WGS sequence"/>
</dbReference>
<evidence type="ECO:0000256" key="1">
    <source>
        <dbReference type="ARBA" id="ARBA00008072"/>
    </source>
</evidence>
<sequence>MPFLMVAAQTAIDETSKVITVEKTPEVRLEQINPHPETGNDAVRPPQENPMQCALLINAACEYKLTMSFPVPTSLHSNEVMIRNYATGLNPIDWKSLAYNFCLPQFPWITGREMAGIVARVGDAVTNCRVGDRVWTSTYYKDRRAGCFQDLVVVPEHTVARIPAGLDFESAACLGVGALTAAMTLWKWMGIPMYPPPAVPSTVARDDRGYVLIWGGSSVTGQFATQLAALAHLHVIAVCSGQAAPVLRQLGAKHIVVRDGLSDAEIADAIRGIAGDDITRGIDLVGSKTARTLLEVLSKSKPALLAPLAMMSSSTPVPDNVTVVGVEMKQFVLDPSSKVYSSRLNELIEDGHIQLPQIEVIKGGLAAVEGGLRRLKEGRANGKKLVVSFT</sequence>
<dbReference type="Gene3D" id="3.40.50.720">
    <property type="entry name" value="NAD(P)-binding Rossmann-like Domain"/>
    <property type="match status" value="1"/>
</dbReference>
<protein>
    <submittedName>
        <fullName evidence="4">Chaperonin 10-like protein</fullName>
    </submittedName>
</protein>
<dbReference type="InterPro" id="IPR011032">
    <property type="entry name" value="GroES-like_sf"/>
</dbReference>
<name>A0ABR4ING7_9EURO</name>
<dbReference type="EMBL" id="JBFXLU010000339">
    <property type="protein sequence ID" value="KAL2829310.1"/>
    <property type="molecule type" value="Genomic_DNA"/>
</dbReference>
<keyword evidence="5" id="KW-1185">Reference proteome</keyword>
<dbReference type="InterPro" id="IPR013154">
    <property type="entry name" value="ADH-like_N"/>
</dbReference>
<dbReference type="SUPFAM" id="SSF51735">
    <property type="entry name" value="NAD(P)-binding Rossmann-fold domains"/>
    <property type="match status" value="1"/>
</dbReference>
<dbReference type="Pfam" id="PF08240">
    <property type="entry name" value="ADH_N"/>
    <property type="match status" value="1"/>
</dbReference>
<evidence type="ECO:0000313" key="4">
    <source>
        <dbReference type="EMBL" id="KAL2829310.1"/>
    </source>
</evidence>
<dbReference type="InterPro" id="IPR047122">
    <property type="entry name" value="Trans-enoyl_RdTase-like"/>
</dbReference>
<evidence type="ECO:0000256" key="2">
    <source>
        <dbReference type="ARBA" id="ARBA00023002"/>
    </source>
</evidence>
<gene>
    <name evidence="4" type="ORF">BJY01DRAFT_255089</name>
</gene>
<dbReference type="SUPFAM" id="SSF50129">
    <property type="entry name" value="GroES-like"/>
    <property type="match status" value="1"/>
</dbReference>
<comment type="similarity">
    <text evidence="1">Belongs to the zinc-containing alcohol dehydrogenase family.</text>
</comment>
<reference evidence="4 5" key="1">
    <citation type="submission" date="2024-07" db="EMBL/GenBank/DDBJ databases">
        <title>Section-level genome sequencing and comparative genomics of Aspergillus sections Usti and Cavernicolus.</title>
        <authorList>
            <consortium name="Lawrence Berkeley National Laboratory"/>
            <person name="Nybo J.L."/>
            <person name="Vesth T.C."/>
            <person name="Theobald S."/>
            <person name="Frisvad J.C."/>
            <person name="Larsen T.O."/>
            <person name="Kjaerboelling I."/>
            <person name="Rothschild-Mancinelli K."/>
            <person name="Lyhne E.K."/>
            <person name="Kogle M.E."/>
            <person name="Barry K."/>
            <person name="Clum A."/>
            <person name="Na H."/>
            <person name="Ledsgaard L."/>
            <person name="Lin J."/>
            <person name="Lipzen A."/>
            <person name="Kuo A."/>
            <person name="Riley R."/>
            <person name="Mondo S."/>
            <person name="Labutti K."/>
            <person name="Haridas S."/>
            <person name="Pangalinan J."/>
            <person name="Salamov A.A."/>
            <person name="Simmons B.A."/>
            <person name="Magnuson J.K."/>
            <person name="Chen J."/>
            <person name="Drula E."/>
            <person name="Henrissat B."/>
            <person name="Wiebenga A."/>
            <person name="Lubbers R.J."/>
            <person name="Gomes A.C."/>
            <person name="Makela M.R."/>
            <person name="Stajich J."/>
            <person name="Grigoriev I.V."/>
            <person name="Mortensen U.H."/>
            <person name="De Vries R.P."/>
            <person name="Baker S.E."/>
            <person name="Andersen M.R."/>
        </authorList>
    </citation>
    <scope>NUCLEOTIDE SEQUENCE [LARGE SCALE GENOMIC DNA]</scope>
    <source>
        <strain evidence="4 5">CBS 123904</strain>
    </source>
</reference>
<feature type="domain" description="Enoyl reductase (ER)" evidence="3">
    <location>
        <begin position="64"/>
        <end position="386"/>
    </location>
</feature>